<evidence type="ECO:0000256" key="1">
    <source>
        <dbReference type="ARBA" id="ARBA00009013"/>
    </source>
</evidence>
<evidence type="ECO:0000259" key="3">
    <source>
        <dbReference type="PROSITE" id="PS50801"/>
    </source>
</evidence>
<organism evidence="4 5">
    <name type="scientific">Streptomyces sp. 900105245</name>
    <dbReference type="NCBI Taxonomy" id="3154379"/>
    <lineage>
        <taxon>Bacteria</taxon>
        <taxon>Bacillati</taxon>
        <taxon>Actinomycetota</taxon>
        <taxon>Actinomycetes</taxon>
        <taxon>Kitasatosporales</taxon>
        <taxon>Streptomycetaceae</taxon>
        <taxon>Streptomyces</taxon>
    </lineage>
</organism>
<dbReference type="EMBL" id="JBEPAZ010000058">
    <property type="protein sequence ID" value="MER6433378.1"/>
    <property type="molecule type" value="Genomic_DNA"/>
</dbReference>
<comment type="similarity">
    <text evidence="1 2">Belongs to the anti-sigma-factor antagonist family.</text>
</comment>
<dbReference type="Proteomes" id="UP001470023">
    <property type="component" value="Unassembled WGS sequence"/>
</dbReference>
<proteinExistence type="inferred from homology"/>
<evidence type="ECO:0000313" key="4">
    <source>
        <dbReference type="EMBL" id="MER6433378.1"/>
    </source>
</evidence>
<dbReference type="Gene3D" id="3.30.750.24">
    <property type="entry name" value="STAS domain"/>
    <property type="match status" value="1"/>
</dbReference>
<dbReference type="PANTHER" id="PTHR33495:SF2">
    <property type="entry name" value="ANTI-SIGMA FACTOR ANTAGONIST TM_1081-RELATED"/>
    <property type="match status" value="1"/>
</dbReference>
<dbReference type="InterPro" id="IPR003658">
    <property type="entry name" value="Anti-sigma_ant"/>
</dbReference>
<keyword evidence="5" id="KW-1185">Reference proteome</keyword>
<dbReference type="Pfam" id="PF01740">
    <property type="entry name" value="STAS"/>
    <property type="match status" value="1"/>
</dbReference>
<dbReference type="InterPro" id="IPR036513">
    <property type="entry name" value="STAS_dom_sf"/>
</dbReference>
<protein>
    <recommendedName>
        <fullName evidence="2">Anti-sigma factor antagonist</fullName>
    </recommendedName>
</protein>
<dbReference type="RefSeq" id="WP_352065556.1">
    <property type="nucleotide sequence ID" value="NZ_JBEPAZ010000058.1"/>
</dbReference>
<accession>A0ABV1UI23</accession>
<dbReference type="CDD" id="cd07043">
    <property type="entry name" value="STAS_anti-anti-sigma_factors"/>
    <property type="match status" value="1"/>
</dbReference>
<comment type="caution">
    <text evidence="4">The sequence shown here is derived from an EMBL/GenBank/DDBJ whole genome shotgun (WGS) entry which is preliminary data.</text>
</comment>
<dbReference type="InterPro" id="IPR002645">
    <property type="entry name" value="STAS_dom"/>
</dbReference>
<dbReference type="SUPFAM" id="SSF52091">
    <property type="entry name" value="SpoIIaa-like"/>
    <property type="match status" value="1"/>
</dbReference>
<feature type="domain" description="STAS" evidence="3">
    <location>
        <begin position="7"/>
        <end position="99"/>
    </location>
</feature>
<sequence length="120" mass="12274">MSGGGGITSLVFREDDVMLLGVFGELDAFTGPELCAVVTGCLAQRPARLVMDVSGVSFCDASGLTALLKAREGAVRAGACFVLAGVQPVLQRILAITHLDARFGLRPPHGSTPHTGPAAA</sequence>
<reference evidence="4 5" key="1">
    <citation type="submission" date="2024-06" db="EMBL/GenBank/DDBJ databases">
        <title>The Natural Products Discovery Center: Release of the First 8490 Sequenced Strains for Exploring Actinobacteria Biosynthetic Diversity.</title>
        <authorList>
            <person name="Kalkreuter E."/>
            <person name="Kautsar S.A."/>
            <person name="Yang D."/>
            <person name="Bader C.D."/>
            <person name="Teijaro C.N."/>
            <person name="Fluegel L."/>
            <person name="Davis C.M."/>
            <person name="Simpson J.R."/>
            <person name="Lauterbach L."/>
            <person name="Steele A.D."/>
            <person name="Gui C."/>
            <person name="Meng S."/>
            <person name="Li G."/>
            <person name="Viehrig K."/>
            <person name="Ye F."/>
            <person name="Su P."/>
            <person name="Kiefer A.F."/>
            <person name="Nichols A."/>
            <person name="Cepeda A.J."/>
            <person name="Yan W."/>
            <person name="Fan B."/>
            <person name="Jiang Y."/>
            <person name="Adhikari A."/>
            <person name="Zheng C.-J."/>
            <person name="Schuster L."/>
            <person name="Cowan T.M."/>
            <person name="Smanski M.J."/>
            <person name="Chevrette M.G."/>
            <person name="De Carvalho L.P.S."/>
            <person name="Shen B."/>
        </authorList>
    </citation>
    <scope>NUCLEOTIDE SEQUENCE [LARGE SCALE GENOMIC DNA]</scope>
    <source>
        <strain evidence="4 5">NPDC001166</strain>
    </source>
</reference>
<name>A0ABV1UI23_9ACTN</name>
<dbReference type="PROSITE" id="PS50801">
    <property type="entry name" value="STAS"/>
    <property type="match status" value="1"/>
</dbReference>
<evidence type="ECO:0000256" key="2">
    <source>
        <dbReference type="RuleBase" id="RU003749"/>
    </source>
</evidence>
<evidence type="ECO:0000313" key="5">
    <source>
        <dbReference type="Proteomes" id="UP001470023"/>
    </source>
</evidence>
<dbReference type="PANTHER" id="PTHR33495">
    <property type="entry name" value="ANTI-SIGMA FACTOR ANTAGONIST TM_1081-RELATED-RELATED"/>
    <property type="match status" value="1"/>
</dbReference>
<dbReference type="NCBIfam" id="TIGR00377">
    <property type="entry name" value="ant_ant_sig"/>
    <property type="match status" value="1"/>
</dbReference>
<gene>
    <name evidence="4" type="ORF">ABT272_37485</name>
</gene>